<dbReference type="EMBL" id="BGPR01000268">
    <property type="protein sequence ID" value="GBM09324.1"/>
    <property type="molecule type" value="Genomic_DNA"/>
</dbReference>
<name>A0A4Y2D028_ARAVE</name>
<reference evidence="1 2" key="1">
    <citation type="journal article" date="2019" name="Sci. Rep.">
        <title>Orb-weaving spider Araneus ventricosus genome elucidates the spidroin gene catalogue.</title>
        <authorList>
            <person name="Kono N."/>
            <person name="Nakamura H."/>
            <person name="Ohtoshi R."/>
            <person name="Moran D.A.P."/>
            <person name="Shinohara A."/>
            <person name="Yoshida Y."/>
            <person name="Fujiwara M."/>
            <person name="Mori M."/>
            <person name="Tomita M."/>
            <person name="Arakawa K."/>
        </authorList>
    </citation>
    <scope>NUCLEOTIDE SEQUENCE [LARGE SCALE GENOMIC DNA]</scope>
</reference>
<dbReference type="AlphaFoldDB" id="A0A4Y2D028"/>
<accession>A0A4Y2D028</accession>
<comment type="caution">
    <text evidence="1">The sequence shown here is derived from an EMBL/GenBank/DDBJ whole genome shotgun (WGS) entry which is preliminary data.</text>
</comment>
<organism evidence="1 2">
    <name type="scientific">Araneus ventricosus</name>
    <name type="common">Orbweaver spider</name>
    <name type="synonym">Epeira ventricosa</name>
    <dbReference type="NCBI Taxonomy" id="182803"/>
    <lineage>
        <taxon>Eukaryota</taxon>
        <taxon>Metazoa</taxon>
        <taxon>Ecdysozoa</taxon>
        <taxon>Arthropoda</taxon>
        <taxon>Chelicerata</taxon>
        <taxon>Arachnida</taxon>
        <taxon>Araneae</taxon>
        <taxon>Araneomorphae</taxon>
        <taxon>Entelegynae</taxon>
        <taxon>Araneoidea</taxon>
        <taxon>Araneidae</taxon>
        <taxon>Araneus</taxon>
    </lineage>
</organism>
<protein>
    <submittedName>
        <fullName evidence="1">Uncharacterized protein</fullName>
    </submittedName>
</protein>
<gene>
    <name evidence="1" type="ORF">AVEN_135054_1</name>
</gene>
<evidence type="ECO:0000313" key="1">
    <source>
        <dbReference type="EMBL" id="GBM09324.1"/>
    </source>
</evidence>
<dbReference type="Proteomes" id="UP000499080">
    <property type="component" value="Unassembled WGS sequence"/>
</dbReference>
<proteinExistence type="predicted"/>
<keyword evidence="2" id="KW-1185">Reference proteome</keyword>
<evidence type="ECO:0000313" key="2">
    <source>
        <dbReference type="Proteomes" id="UP000499080"/>
    </source>
</evidence>
<sequence length="124" mass="13989">MRTTLELAFPSSRFRTTPDREHLATTYDSTCNRPHSGYLKDWVRNLEPSGPEAETLPLGHSGLIPIQSTVDNTSGSVSTTFSYAFTIWCTSSLTSQYNEENRVCILETISLDRFGLKFDTNLKF</sequence>